<keyword evidence="4" id="KW-1185">Reference proteome</keyword>
<evidence type="ECO:0000313" key="3">
    <source>
        <dbReference type="EMBL" id="RKR86786.1"/>
    </source>
</evidence>
<accession>A0A495JCP7</accession>
<proteinExistence type="predicted"/>
<feature type="compositionally biased region" description="Basic and acidic residues" evidence="1">
    <location>
        <begin position="215"/>
        <end position="228"/>
    </location>
</feature>
<comment type="caution">
    <text evidence="3">The sequence shown here is derived from an EMBL/GenBank/DDBJ whole genome shotgun (WGS) entry which is preliminary data.</text>
</comment>
<evidence type="ECO:0000256" key="1">
    <source>
        <dbReference type="SAM" id="MobiDB-lite"/>
    </source>
</evidence>
<evidence type="ECO:0000259" key="2">
    <source>
        <dbReference type="Pfam" id="PF01869"/>
    </source>
</evidence>
<dbReference type="InterPro" id="IPR052519">
    <property type="entry name" value="Euk-type_GlcNAc_Kinase"/>
</dbReference>
<dbReference type="PANTHER" id="PTHR43190">
    <property type="entry name" value="N-ACETYL-D-GLUCOSAMINE KINASE"/>
    <property type="match status" value="1"/>
</dbReference>
<organism evidence="3 4">
    <name type="scientific">Micromonospora pisi</name>
    <dbReference type="NCBI Taxonomy" id="589240"/>
    <lineage>
        <taxon>Bacteria</taxon>
        <taxon>Bacillati</taxon>
        <taxon>Actinomycetota</taxon>
        <taxon>Actinomycetes</taxon>
        <taxon>Micromonosporales</taxon>
        <taxon>Micromonosporaceae</taxon>
        <taxon>Micromonospora</taxon>
    </lineage>
</organism>
<dbReference type="InterPro" id="IPR043129">
    <property type="entry name" value="ATPase_NBD"/>
</dbReference>
<feature type="region of interest" description="Disordered" evidence="1">
    <location>
        <begin position="306"/>
        <end position="329"/>
    </location>
</feature>
<dbReference type="RefSeq" id="WP_121155083.1">
    <property type="nucleotide sequence ID" value="NZ_RBKT01000001.1"/>
</dbReference>
<name>A0A495JCP7_9ACTN</name>
<dbReference type="SUPFAM" id="SSF53067">
    <property type="entry name" value="Actin-like ATPase domain"/>
    <property type="match status" value="2"/>
</dbReference>
<dbReference type="Pfam" id="PF01869">
    <property type="entry name" value="BcrAD_BadFG"/>
    <property type="match status" value="1"/>
</dbReference>
<feature type="domain" description="ATPase BadF/BadG/BcrA/BcrD type" evidence="2">
    <location>
        <begin position="10"/>
        <end position="298"/>
    </location>
</feature>
<evidence type="ECO:0000313" key="4">
    <source>
        <dbReference type="Proteomes" id="UP000277671"/>
    </source>
</evidence>
<sequence>MPPAADPLVIGLDVGGSSTRAVVVSLTGEQLGSGVAGGGNPVSHGVEPAARQLRVALRAALAGLDPDRVRAGAIGLAGAGRLDADPAARAAYDHAWRDAGLRCRYAVHGDALVGYASATAVPDGTVLIAGTGAVAAQVHQVRLNRVADGHGWLLGDAGSGFWLGREAVRHTLAELDALPYPRPVPHRPPGVLAGLILHELLGPERVMPGAAPPERGLDPRQLDPRQLDPRQTVRRVIQTVTRRPPVELARLAPLVFQADHAGDPAAGALISSAAGLLVESVARIRPAGAVTPIVLGGGLLTPFPDPASAPAAGGPDTDRSPDAAPPAGGPLARVVGHLLTRRWPAAPLLAVGAESAGAIGAAWLAARTLPEVTDPVELHGRLLQY</sequence>
<keyword evidence="3" id="KW-0808">Transferase</keyword>
<dbReference type="Proteomes" id="UP000277671">
    <property type="component" value="Unassembled WGS sequence"/>
</dbReference>
<keyword evidence="3" id="KW-0418">Kinase</keyword>
<dbReference type="OrthoDB" id="8701357at2"/>
<dbReference type="AlphaFoldDB" id="A0A495JCP7"/>
<feature type="region of interest" description="Disordered" evidence="1">
    <location>
        <begin position="207"/>
        <end position="230"/>
    </location>
</feature>
<feature type="compositionally biased region" description="Low complexity" evidence="1">
    <location>
        <begin position="306"/>
        <end position="315"/>
    </location>
</feature>
<gene>
    <name evidence="3" type="ORF">BDK92_1052</name>
</gene>
<protein>
    <submittedName>
        <fullName evidence="3">N-acetylglucosamine kinase-like BadF-type ATPase</fullName>
    </submittedName>
</protein>
<dbReference type="EMBL" id="RBKT01000001">
    <property type="protein sequence ID" value="RKR86786.1"/>
    <property type="molecule type" value="Genomic_DNA"/>
</dbReference>
<dbReference type="InterPro" id="IPR002731">
    <property type="entry name" value="ATPase_BadF"/>
</dbReference>
<dbReference type="GO" id="GO:0016301">
    <property type="term" value="F:kinase activity"/>
    <property type="evidence" value="ECO:0007669"/>
    <property type="project" value="UniProtKB-KW"/>
</dbReference>
<dbReference type="Gene3D" id="3.30.420.40">
    <property type="match status" value="2"/>
</dbReference>
<reference evidence="3 4" key="1">
    <citation type="submission" date="2018-10" db="EMBL/GenBank/DDBJ databases">
        <title>Sequencing the genomes of 1000 actinobacteria strains.</title>
        <authorList>
            <person name="Klenk H.-P."/>
        </authorList>
    </citation>
    <scope>NUCLEOTIDE SEQUENCE [LARGE SCALE GENOMIC DNA]</scope>
    <source>
        <strain evidence="3 4">DSM 45175</strain>
    </source>
</reference>
<dbReference type="PANTHER" id="PTHR43190:SF3">
    <property type="entry name" value="N-ACETYL-D-GLUCOSAMINE KINASE"/>
    <property type="match status" value="1"/>
</dbReference>